<gene>
    <name evidence="2" type="ORF">PoMZ_07831</name>
</gene>
<dbReference type="EMBL" id="CP034207">
    <property type="protein sequence ID" value="QBZ60887.1"/>
    <property type="molecule type" value="Genomic_DNA"/>
</dbReference>
<feature type="compositionally biased region" description="Basic and acidic residues" evidence="1">
    <location>
        <begin position="23"/>
        <end position="42"/>
    </location>
</feature>
<evidence type="ECO:0000313" key="3">
    <source>
        <dbReference type="Proteomes" id="UP000294847"/>
    </source>
</evidence>
<dbReference type="AlphaFoldDB" id="A0A4P7NG44"/>
<protein>
    <submittedName>
        <fullName evidence="2">Uncharacterized protein</fullName>
    </submittedName>
</protein>
<evidence type="ECO:0000256" key="1">
    <source>
        <dbReference type="SAM" id="MobiDB-lite"/>
    </source>
</evidence>
<accession>A0A4P7NG44</accession>
<feature type="region of interest" description="Disordered" evidence="1">
    <location>
        <begin position="22"/>
        <end position="44"/>
    </location>
</feature>
<dbReference type="Proteomes" id="UP000294847">
    <property type="component" value="Chromosome 4"/>
</dbReference>
<name>A0A4P7NG44_PYROR</name>
<feature type="compositionally biased region" description="Basic and acidic residues" evidence="1">
    <location>
        <begin position="120"/>
        <end position="133"/>
    </location>
</feature>
<proteinExistence type="predicted"/>
<organism evidence="2 3">
    <name type="scientific">Pyricularia oryzae</name>
    <name type="common">Rice blast fungus</name>
    <name type="synonym">Magnaporthe oryzae</name>
    <dbReference type="NCBI Taxonomy" id="318829"/>
    <lineage>
        <taxon>Eukaryota</taxon>
        <taxon>Fungi</taxon>
        <taxon>Dikarya</taxon>
        <taxon>Ascomycota</taxon>
        <taxon>Pezizomycotina</taxon>
        <taxon>Sordariomycetes</taxon>
        <taxon>Sordariomycetidae</taxon>
        <taxon>Magnaporthales</taxon>
        <taxon>Pyriculariaceae</taxon>
        <taxon>Pyricularia</taxon>
    </lineage>
</organism>
<feature type="region of interest" description="Disordered" evidence="1">
    <location>
        <begin position="113"/>
        <end position="160"/>
    </location>
</feature>
<sequence length="172" mass="18541">MADGSICAPELFKGFPRRLWKQKGREEAQSHDAGKDLHDVVEPRGSPLRVRLGKGRVGTNVLQRSKYDFGSVACREDFAWDDKGGAVGSAVEEELGDGVESQKLVAGEVPELEANDEEDKCQGKESKKLDRFASDSVNEPGRYPISGDGTGENENEVANGSVVKDLVHVAAA</sequence>
<evidence type="ECO:0000313" key="2">
    <source>
        <dbReference type="EMBL" id="QBZ60887.1"/>
    </source>
</evidence>
<reference evidence="2 3" key="1">
    <citation type="journal article" date="2019" name="Mol. Biol. Evol.">
        <title>Blast fungal genomes show frequent chromosomal changes, gene gains and losses, and effector gene turnover.</title>
        <authorList>
            <person name="Gomez Luciano L.B."/>
            <person name="Jason Tsai I."/>
            <person name="Chuma I."/>
            <person name="Tosa Y."/>
            <person name="Chen Y.H."/>
            <person name="Li J.Y."/>
            <person name="Li M.Y."/>
            <person name="Jade Lu M.Y."/>
            <person name="Nakayashiki H."/>
            <person name="Li W.H."/>
        </authorList>
    </citation>
    <scope>NUCLEOTIDE SEQUENCE [LARGE SCALE GENOMIC DNA]</scope>
    <source>
        <strain evidence="2">MZ5-1-6</strain>
    </source>
</reference>